<evidence type="ECO:0000256" key="1">
    <source>
        <dbReference type="SAM" id="Phobius"/>
    </source>
</evidence>
<feature type="transmembrane region" description="Helical" evidence="1">
    <location>
        <begin position="36"/>
        <end position="54"/>
    </location>
</feature>
<evidence type="ECO:0000313" key="3">
    <source>
        <dbReference type="Proteomes" id="UP000184386"/>
    </source>
</evidence>
<dbReference type="AlphaFoldDB" id="A0A1M6KAM7"/>
<dbReference type="EMBL" id="FRAC01000006">
    <property type="protein sequence ID" value="SHJ56005.1"/>
    <property type="molecule type" value="Genomic_DNA"/>
</dbReference>
<gene>
    <name evidence="2" type="ORF">SAMN02745136_00383</name>
</gene>
<name>A0A1M6KAM7_9FIRM</name>
<protein>
    <submittedName>
        <fullName evidence="2">Uncharacterized protein</fullName>
    </submittedName>
</protein>
<keyword evidence="3" id="KW-1185">Reference proteome</keyword>
<accession>A0A1M6KAM7</accession>
<reference evidence="2 3" key="1">
    <citation type="submission" date="2016-11" db="EMBL/GenBank/DDBJ databases">
        <authorList>
            <person name="Jaros S."/>
            <person name="Januszkiewicz K."/>
            <person name="Wedrychowicz H."/>
        </authorList>
    </citation>
    <scope>NUCLEOTIDE SEQUENCE [LARGE SCALE GENOMIC DNA]</scope>
    <source>
        <strain evidence="2 3">DSM 15929</strain>
    </source>
</reference>
<organism evidence="2 3">
    <name type="scientific">Anaerocolumna jejuensis DSM 15929</name>
    <dbReference type="NCBI Taxonomy" id="1121322"/>
    <lineage>
        <taxon>Bacteria</taxon>
        <taxon>Bacillati</taxon>
        <taxon>Bacillota</taxon>
        <taxon>Clostridia</taxon>
        <taxon>Lachnospirales</taxon>
        <taxon>Lachnospiraceae</taxon>
        <taxon>Anaerocolumna</taxon>
    </lineage>
</organism>
<proteinExistence type="predicted"/>
<keyword evidence="1" id="KW-0812">Transmembrane</keyword>
<dbReference type="RefSeq" id="WP_170866556.1">
    <property type="nucleotide sequence ID" value="NZ_FRAC01000006.1"/>
</dbReference>
<dbReference type="Proteomes" id="UP000184386">
    <property type="component" value="Unassembled WGS sequence"/>
</dbReference>
<feature type="transmembrane region" description="Helical" evidence="1">
    <location>
        <begin position="7"/>
        <end position="30"/>
    </location>
</feature>
<keyword evidence="1" id="KW-1133">Transmembrane helix</keyword>
<evidence type="ECO:0000313" key="2">
    <source>
        <dbReference type="EMBL" id="SHJ56005.1"/>
    </source>
</evidence>
<sequence>MDGKIKIIILGFALMIIGGFFYIGSLFSLSDYIQGILTYGLYVGFILVIIGLIIPSNN</sequence>
<keyword evidence="1" id="KW-0472">Membrane</keyword>